<protein>
    <recommendedName>
        <fullName evidence="3">HEPN domain-containing protein</fullName>
    </recommendedName>
</protein>
<evidence type="ECO:0008006" key="3">
    <source>
        <dbReference type="Google" id="ProtNLM"/>
    </source>
</evidence>
<evidence type="ECO:0000313" key="2">
    <source>
        <dbReference type="Proteomes" id="UP000460272"/>
    </source>
</evidence>
<evidence type="ECO:0000313" key="1">
    <source>
        <dbReference type="EMBL" id="TVZ07141.1"/>
    </source>
</evidence>
<dbReference type="EMBL" id="RPFW01000001">
    <property type="protein sequence ID" value="TVZ07141.1"/>
    <property type="molecule type" value="Genomic_DNA"/>
</dbReference>
<sequence>MVRWSKGERTVRYLVERARLESFVADDLGGLADALIGRAARRVETTAAAALAGGDIDGAYVAAYDAYRMAAESLLARQGLRATGGDGSHMAVEDAVVAQLVGGPNELE</sequence>
<dbReference type="Proteomes" id="UP000460272">
    <property type="component" value="Unassembled WGS sequence"/>
</dbReference>
<name>A0A6P2CB15_9ACTN</name>
<dbReference type="AlphaFoldDB" id="A0A6P2CB15"/>
<organism evidence="1 2">
    <name type="scientific">Trebonia kvetii</name>
    <dbReference type="NCBI Taxonomy" id="2480626"/>
    <lineage>
        <taxon>Bacteria</taxon>
        <taxon>Bacillati</taxon>
        <taxon>Actinomycetota</taxon>
        <taxon>Actinomycetes</taxon>
        <taxon>Streptosporangiales</taxon>
        <taxon>Treboniaceae</taxon>
        <taxon>Trebonia</taxon>
    </lineage>
</organism>
<dbReference type="RefSeq" id="WP_145851896.1">
    <property type="nucleotide sequence ID" value="NZ_RPFW01000001.1"/>
</dbReference>
<accession>A0A6P2CB15</accession>
<keyword evidence="2" id="KW-1185">Reference proteome</keyword>
<gene>
    <name evidence="1" type="ORF">EAS64_07485</name>
</gene>
<reference evidence="1 2" key="1">
    <citation type="submission" date="2018-11" db="EMBL/GenBank/DDBJ databases">
        <title>Trebonia kvetii gen.nov., sp.nov., a novel acidophilic actinobacterium, and proposal of the new actinobacterial family Treboniaceae fam. nov.</title>
        <authorList>
            <person name="Rapoport D."/>
            <person name="Sagova-Mareckova M."/>
            <person name="Sedlacek I."/>
            <person name="Provaznik J."/>
            <person name="Kralova S."/>
            <person name="Pavlinic D."/>
            <person name="Benes V."/>
            <person name="Kopecky J."/>
        </authorList>
    </citation>
    <scope>NUCLEOTIDE SEQUENCE [LARGE SCALE GENOMIC DNA]</scope>
    <source>
        <strain evidence="1 2">15Tr583</strain>
    </source>
</reference>
<comment type="caution">
    <text evidence="1">The sequence shown here is derived from an EMBL/GenBank/DDBJ whole genome shotgun (WGS) entry which is preliminary data.</text>
</comment>
<proteinExistence type="predicted"/>